<protein>
    <submittedName>
        <fullName evidence="4">Tripartite tricarboxylate transporter substrate binding protein</fullName>
    </submittedName>
</protein>
<keyword evidence="3" id="KW-0812">Transmembrane</keyword>
<gene>
    <name evidence="4" type="ORF">G7043_24675</name>
</gene>
<keyword evidence="3" id="KW-0472">Membrane</keyword>
<keyword evidence="5" id="KW-1185">Reference proteome</keyword>
<evidence type="ECO:0000256" key="3">
    <source>
        <dbReference type="SAM" id="Phobius"/>
    </source>
</evidence>
<dbReference type="PANTHER" id="PTHR42928:SF3">
    <property type="entry name" value="UPF0065 PROTEIN YFLP"/>
    <property type="match status" value="1"/>
</dbReference>
<dbReference type="PANTHER" id="PTHR42928">
    <property type="entry name" value="TRICARBOXYLATE-BINDING PROTEIN"/>
    <property type="match status" value="1"/>
</dbReference>
<dbReference type="AlphaFoldDB" id="A0A7C9RSA2"/>
<dbReference type="Gene3D" id="3.40.190.10">
    <property type="entry name" value="Periplasmic binding protein-like II"/>
    <property type="match status" value="1"/>
</dbReference>
<feature type="region of interest" description="Disordered" evidence="2">
    <location>
        <begin position="1"/>
        <end position="29"/>
    </location>
</feature>
<dbReference type="Pfam" id="PF03401">
    <property type="entry name" value="TctC"/>
    <property type="match status" value="1"/>
</dbReference>
<organism evidence="4 5">
    <name type="scientific">Lentzea alba</name>
    <dbReference type="NCBI Taxonomy" id="2714351"/>
    <lineage>
        <taxon>Bacteria</taxon>
        <taxon>Bacillati</taxon>
        <taxon>Actinomycetota</taxon>
        <taxon>Actinomycetes</taxon>
        <taxon>Pseudonocardiales</taxon>
        <taxon>Pseudonocardiaceae</taxon>
        <taxon>Lentzea</taxon>
    </lineage>
</organism>
<feature type="transmembrane region" description="Helical" evidence="3">
    <location>
        <begin position="41"/>
        <end position="61"/>
    </location>
</feature>
<accession>A0A7C9RSA2</accession>
<dbReference type="PIRSF" id="PIRSF017082">
    <property type="entry name" value="YflP"/>
    <property type="match status" value="1"/>
</dbReference>
<dbReference type="InterPro" id="IPR042100">
    <property type="entry name" value="Bug_dom1"/>
</dbReference>
<dbReference type="InterPro" id="IPR005064">
    <property type="entry name" value="BUG"/>
</dbReference>
<reference evidence="4 5" key="1">
    <citation type="submission" date="2020-03" db="EMBL/GenBank/DDBJ databases">
        <title>Isolation and identification of active actinomycetes.</title>
        <authorList>
            <person name="Sun X."/>
        </authorList>
    </citation>
    <scope>NUCLEOTIDE SEQUENCE [LARGE SCALE GENOMIC DNA]</scope>
    <source>
        <strain evidence="4 5">NEAU-D13</strain>
    </source>
</reference>
<evidence type="ECO:0000256" key="2">
    <source>
        <dbReference type="SAM" id="MobiDB-lite"/>
    </source>
</evidence>
<sequence length="366" mass="38605">MKPPVTRKTERNLRSARATSRFTPEQHVEPRGREAGITVSVKVWVAVATALLAVLLVPPLLTPGADSGDANQVRALRVLVPNAPGGGYDITARTAAKAMEDADLLRNAEVFNLPGAGGTVGLGRTVGERGNGKLIMSMGLGVVGAVYTNKSPNSLLDTTPIAKLIEEPDIVVVAKDSPYTSMQQLVDAWKANPGTVTVGGGSAPGGPDHLAPMLIAKAVGLQPKTVNYIPFDGGGELLASVLGGKVAFGVSGVGEYRDQIQAGTLRVLAVTSKDRIQGIDAPTLKQAGVDVEFTNWRGIIAPPGITQTDRDKLVDLFGRLHQTPQWAEALQRNGWTDAFAPGDEFRTFLENENKRVATVLKDLGLA</sequence>
<keyword evidence="3" id="KW-1133">Transmembrane helix</keyword>
<dbReference type="Proteomes" id="UP000481360">
    <property type="component" value="Unassembled WGS sequence"/>
</dbReference>
<dbReference type="CDD" id="cd07012">
    <property type="entry name" value="PBP2_Bug_TTT"/>
    <property type="match status" value="1"/>
</dbReference>
<dbReference type="EMBL" id="JAAMPJ010000006">
    <property type="protein sequence ID" value="NGY62131.1"/>
    <property type="molecule type" value="Genomic_DNA"/>
</dbReference>
<evidence type="ECO:0000313" key="4">
    <source>
        <dbReference type="EMBL" id="NGY62131.1"/>
    </source>
</evidence>
<proteinExistence type="inferred from homology"/>
<dbReference type="SUPFAM" id="SSF53850">
    <property type="entry name" value="Periplasmic binding protein-like II"/>
    <property type="match status" value="1"/>
</dbReference>
<name>A0A7C9RSA2_9PSEU</name>
<comment type="caution">
    <text evidence="4">The sequence shown here is derived from an EMBL/GenBank/DDBJ whole genome shotgun (WGS) entry which is preliminary data.</text>
</comment>
<comment type="similarity">
    <text evidence="1">Belongs to the UPF0065 (bug) family.</text>
</comment>
<evidence type="ECO:0000313" key="5">
    <source>
        <dbReference type="Proteomes" id="UP000481360"/>
    </source>
</evidence>
<evidence type="ECO:0000256" key="1">
    <source>
        <dbReference type="ARBA" id="ARBA00006987"/>
    </source>
</evidence>
<dbReference type="Gene3D" id="3.40.190.150">
    <property type="entry name" value="Bordetella uptake gene, domain 1"/>
    <property type="match status" value="1"/>
</dbReference>